<keyword evidence="5 8" id="KW-1133">Transmembrane helix</keyword>
<feature type="coiled-coil region" evidence="7">
    <location>
        <begin position="167"/>
        <end position="194"/>
    </location>
</feature>
<dbReference type="Pfam" id="PF12795">
    <property type="entry name" value="MscS_porin"/>
    <property type="match status" value="1"/>
</dbReference>
<organism evidence="13 14">
    <name type="scientific">Stieleria marina</name>
    <dbReference type="NCBI Taxonomy" id="1930275"/>
    <lineage>
        <taxon>Bacteria</taxon>
        <taxon>Pseudomonadati</taxon>
        <taxon>Planctomycetota</taxon>
        <taxon>Planctomycetia</taxon>
        <taxon>Pirellulales</taxon>
        <taxon>Pirellulaceae</taxon>
        <taxon>Stieleria</taxon>
    </lineage>
</organism>
<feature type="domain" description="Mechanosensitive ion channel inner membrane" evidence="10">
    <location>
        <begin position="554"/>
        <end position="889"/>
    </location>
</feature>
<dbReference type="InterPro" id="IPR024393">
    <property type="entry name" value="MscS_porin"/>
</dbReference>
<feature type="domain" description="Mechanosensitive ion channel MscS C-terminal" evidence="12">
    <location>
        <begin position="1063"/>
        <end position="1145"/>
    </location>
</feature>
<evidence type="ECO:0000259" key="12">
    <source>
        <dbReference type="Pfam" id="PF21082"/>
    </source>
</evidence>
<feature type="transmembrane region" description="Helical" evidence="8">
    <location>
        <begin position="595"/>
        <end position="617"/>
    </location>
</feature>
<dbReference type="PANTHER" id="PTHR30347:SF1">
    <property type="entry name" value="MECHANOSENSITIVE CHANNEL MSCK"/>
    <property type="match status" value="1"/>
</dbReference>
<dbReference type="InterPro" id="IPR006685">
    <property type="entry name" value="MscS_channel_2nd"/>
</dbReference>
<keyword evidence="4 8" id="KW-0812">Transmembrane</keyword>
<gene>
    <name evidence="13" type="primary">mscM_2</name>
    <name evidence="13" type="ORF">K239x_31300</name>
</gene>
<reference evidence="13 14" key="1">
    <citation type="submission" date="2019-02" db="EMBL/GenBank/DDBJ databases">
        <title>Deep-cultivation of Planctomycetes and their phenomic and genomic characterization uncovers novel biology.</title>
        <authorList>
            <person name="Wiegand S."/>
            <person name="Jogler M."/>
            <person name="Boedeker C."/>
            <person name="Pinto D."/>
            <person name="Vollmers J."/>
            <person name="Rivas-Marin E."/>
            <person name="Kohn T."/>
            <person name="Peeters S.H."/>
            <person name="Heuer A."/>
            <person name="Rast P."/>
            <person name="Oberbeckmann S."/>
            <person name="Bunk B."/>
            <person name="Jeske O."/>
            <person name="Meyerdierks A."/>
            <person name="Storesund J.E."/>
            <person name="Kallscheuer N."/>
            <person name="Luecker S."/>
            <person name="Lage O.M."/>
            <person name="Pohl T."/>
            <person name="Merkel B.J."/>
            <person name="Hornburger P."/>
            <person name="Mueller R.-W."/>
            <person name="Bruemmer F."/>
            <person name="Labrenz M."/>
            <person name="Spormann A.M."/>
            <person name="Op den Camp H."/>
            <person name="Overmann J."/>
            <person name="Amann R."/>
            <person name="Jetten M.S.M."/>
            <person name="Mascher T."/>
            <person name="Medema M.H."/>
            <person name="Devos D.P."/>
            <person name="Kaster A.-K."/>
            <person name="Ovreas L."/>
            <person name="Rohde M."/>
            <person name="Galperin M.Y."/>
            <person name="Jogler C."/>
        </authorList>
    </citation>
    <scope>NUCLEOTIDE SEQUENCE [LARGE SCALE GENOMIC DNA]</scope>
    <source>
        <strain evidence="13 14">K23_9</strain>
    </source>
</reference>
<evidence type="ECO:0000256" key="2">
    <source>
        <dbReference type="ARBA" id="ARBA00008017"/>
    </source>
</evidence>
<evidence type="ECO:0000256" key="6">
    <source>
        <dbReference type="ARBA" id="ARBA00023136"/>
    </source>
</evidence>
<evidence type="ECO:0000256" key="5">
    <source>
        <dbReference type="ARBA" id="ARBA00022989"/>
    </source>
</evidence>
<dbReference type="GO" id="GO:0005886">
    <property type="term" value="C:plasma membrane"/>
    <property type="evidence" value="ECO:0007669"/>
    <property type="project" value="UniProtKB-SubCell"/>
</dbReference>
<dbReference type="InterPro" id="IPR052702">
    <property type="entry name" value="MscS-like_channel"/>
</dbReference>
<comment type="subcellular location">
    <subcellularLocation>
        <location evidence="1">Cell membrane</location>
        <topology evidence="1">Multi-pass membrane protein</topology>
    </subcellularLocation>
</comment>
<dbReference type="InterPro" id="IPR010920">
    <property type="entry name" value="LSM_dom_sf"/>
</dbReference>
<dbReference type="SUPFAM" id="SSF50182">
    <property type="entry name" value="Sm-like ribonucleoproteins"/>
    <property type="match status" value="1"/>
</dbReference>
<dbReference type="PANTHER" id="PTHR30347">
    <property type="entry name" value="POTASSIUM CHANNEL RELATED"/>
    <property type="match status" value="1"/>
</dbReference>
<dbReference type="InterPro" id="IPR006686">
    <property type="entry name" value="MscS_channel_CS"/>
</dbReference>
<dbReference type="Proteomes" id="UP000319817">
    <property type="component" value="Chromosome"/>
</dbReference>
<dbReference type="SUPFAM" id="SSF82861">
    <property type="entry name" value="Mechanosensitive channel protein MscS (YggB), transmembrane region"/>
    <property type="match status" value="1"/>
</dbReference>
<keyword evidence="3" id="KW-1003">Cell membrane</keyword>
<keyword evidence="7" id="KW-0175">Coiled coil</keyword>
<dbReference type="InterPro" id="IPR049278">
    <property type="entry name" value="MS_channel_C"/>
</dbReference>
<dbReference type="Pfam" id="PF12794">
    <property type="entry name" value="MscS_TM"/>
    <property type="match status" value="1"/>
</dbReference>
<evidence type="ECO:0000259" key="11">
    <source>
        <dbReference type="Pfam" id="PF12795"/>
    </source>
</evidence>
<evidence type="ECO:0000256" key="7">
    <source>
        <dbReference type="SAM" id="Coils"/>
    </source>
</evidence>
<feature type="coiled-coil region" evidence="7">
    <location>
        <begin position="247"/>
        <end position="302"/>
    </location>
</feature>
<feature type="transmembrane region" description="Helical" evidence="8">
    <location>
        <begin position="703"/>
        <end position="722"/>
    </location>
</feature>
<dbReference type="Gene3D" id="2.30.30.60">
    <property type="match status" value="1"/>
</dbReference>
<feature type="transmembrane region" description="Helical" evidence="8">
    <location>
        <begin position="747"/>
        <end position="768"/>
    </location>
</feature>
<sequence length="1173" mass="130469">MVPNLGLSEPSLGAVVIRIQFRYRLNSYARESLLTKFAMSLNTSLRLLAIVAFTNGLMALPCVFAQSELNKPGQTTAAEVTEVSAESIAEIADQIDLDTELNDELKASLKQRLERTKQSLLSVEKSKKETASFAEMTKGVGDEIKSLTQKIEREKASPIASIDALTADQLATQIPDAELQLAKATSENQQLSTEPTRRQTRLSEIPAQLIEATEELASTQKQLAEGKAGNETAVETKARTLWLTARAQELKQVLERLGQERAAYAATSELLPLRQQLANQSVTLLRKKVDAMKERRTKLQREQAADTVRHTQDLVDLIPDALKSLAADNVELAKRQRKLISESAKATNNVSEIENAKEEVENELATSISRVETVGLTDALGAIFRERRDTFSNLGNQYQPDLSIGDKIAEYQTESFRLEDAIRKVDLELQELEAPAIEWKSNSVDWKSLSPPEARWVLLKKHRALMSDTLEELNSMILSIGTGDTRRRELANAIENYNDFVNRRLFWTRSAPVVSIDELRQLPAAVSWSANPAKWLSAAGAIGRSFRLRPAQSALVVLLGLALIVWRSRMRRFIAEQGVLAKHSHSTFHPTYRTLLASIVAAAVWPGVLLVLGFLLSKGADEPFSHILGSTLKSIAIFVASREVLREICRDGGLADAHLNWSAQLRSHLRFHLHWYTCLGAACLFLMLMLMGHPDSNARTLGFRWPATMLFAIIAAFHHVIFNKKSPLYSDVVRGNPKSIVYRRRNIIWGVLVLLPLSFSVLALVGYLDTVLKLGRLVQITLLWLLFVLLILALVYRWISIHRRDVARRQAKEARQRKLAALAAEGSNETGVTTGETIDEPEVADLPTLDQQTRQTAWVLAAFIAVMGLGVIWRDIMPAIEYFDELTLWRVGTGDNIEFVSLLDLMMSILVVLGLVFAARNFISLLELVILSRTSLDSGARYAMSMLLRYALFIIGAVVVFKLLSIPVQQLGWLLAAVSVGIGFGLQEIIANFVCGIILLLERPVRVGDVVTIGDTTGSVTRIQMRATTVTNWDRKELLIPNKDLITQNVLNWSLSNVINRMTLTVGVQYGVDPDRVRDLLLEVVDGHPEVMKDPAPAINLESFGDSSLNFIVRFYLANLNNRIAVTHEVNTSIAKALANASIEIPFPQRDVNLTVLSDQEPIPFQANRPDGN</sequence>
<dbReference type="AlphaFoldDB" id="A0A517NVK8"/>
<evidence type="ECO:0000313" key="13">
    <source>
        <dbReference type="EMBL" id="QDT11136.1"/>
    </source>
</evidence>
<dbReference type="InterPro" id="IPR011014">
    <property type="entry name" value="MscS_channel_TM-2"/>
</dbReference>
<dbReference type="InterPro" id="IPR023408">
    <property type="entry name" value="MscS_beta-dom_sf"/>
</dbReference>
<dbReference type="Pfam" id="PF21082">
    <property type="entry name" value="MS_channel_3rd"/>
    <property type="match status" value="1"/>
</dbReference>
<keyword evidence="14" id="KW-1185">Reference proteome</keyword>
<comment type="similarity">
    <text evidence="2">Belongs to the MscS (TC 1.A.23) family.</text>
</comment>
<feature type="domain" description="Mechanosensitive ion channel MscS porin" evidence="11">
    <location>
        <begin position="100"/>
        <end position="314"/>
    </location>
</feature>
<dbReference type="Gene3D" id="3.30.70.100">
    <property type="match status" value="1"/>
</dbReference>
<feature type="domain" description="Mechanosensitive ion channel MscS" evidence="9">
    <location>
        <begin position="989"/>
        <end position="1054"/>
    </location>
</feature>
<dbReference type="Gene3D" id="1.10.287.1260">
    <property type="match status" value="1"/>
</dbReference>
<feature type="transmembrane region" description="Helical" evidence="8">
    <location>
        <begin position="780"/>
        <end position="799"/>
    </location>
</feature>
<feature type="coiled-coil region" evidence="7">
    <location>
        <begin position="343"/>
        <end position="370"/>
    </location>
</feature>
<keyword evidence="6 8" id="KW-0472">Membrane</keyword>
<dbReference type="GO" id="GO:0008381">
    <property type="term" value="F:mechanosensitive monoatomic ion channel activity"/>
    <property type="evidence" value="ECO:0007669"/>
    <property type="project" value="UniProtKB-ARBA"/>
</dbReference>
<dbReference type="InterPro" id="IPR025692">
    <property type="entry name" value="MscS_IM_dom1"/>
</dbReference>
<evidence type="ECO:0000256" key="4">
    <source>
        <dbReference type="ARBA" id="ARBA00022692"/>
    </source>
</evidence>
<feature type="transmembrane region" description="Helical" evidence="8">
    <location>
        <begin position="673"/>
        <end position="691"/>
    </location>
</feature>
<feature type="transmembrane region" description="Helical" evidence="8">
    <location>
        <begin position="947"/>
        <end position="966"/>
    </location>
</feature>
<feature type="transmembrane region" description="Helical" evidence="8">
    <location>
        <begin position="905"/>
        <end position="926"/>
    </location>
</feature>
<dbReference type="Pfam" id="PF00924">
    <property type="entry name" value="MS_channel_2nd"/>
    <property type="match status" value="1"/>
</dbReference>
<evidence type="ECO:0000259" key="10">
    <source>
        <dbReference type="Pfam" id="PF12794"/>
    </source>
</evidence>
<feature type="transmembrane region" description="Helical" evidence="8">
    <location>
        <begin position="856"/>
        <end position="873"/>
    </location>
</feature>
<evidence type="ECO:0000259" key="9">
    <source>
        <dbReference type="Pfam" id="PF00924"/>
    </source>
</evidence>
<feature type="transmembrane region" description="Helical" evidence="8">
    <location>
        <begin position="972"/>
        <end position="1001"/>
    </location>
</feature>
<evidence type="ECO:0000256" key="1">
    <source>
        <dbReference type="ARBA" id="ARBA00004651"/>
    </source>
</evidence>
<evidence type="ECO:0000256" key="8">
    <source>
        <dbReference type="SAM" id="Phobius"/>
    </source>
</evidence>
<name>A0A517NVK8_9BACT</name>
<protein>
    <submittedName>
        <fullName evidence="13">Miniconductance mechanosensitive channel MscM</fullName>
    </submittedName>
</protein>
<dbReference type="PROSITE" id="PS01246">
    <property type="entry name" value="UPF0003"/>
    <property type="match status" value="1"/>
</dbReference>
<accession>A0A517NVK8</accession>
<dbReference type="InterPro" id="IPR011066">
    <property type="entry name" value="MscS_channel_C_sf"/>
</dbReference>
<evidence type="ECO:0000313" key="14">
    <source>
        <dbReference type="Proteomes" id="UP000319817"/>
    </source>
</evidence>
<dbReference type="SUPFAM" id="SSF82689">
    <property type="entry name" value="Mechanosensitive channel protein MscS (YggB), C-terminal domain"/>
    <property type="match status" value="1"/>
</dbReference>
<evidence type="ECO:0000256" key="3">
    <source>
        <dbReference type="ARBA" id="ARBA00022475"/>
    </source>
</evidence>
<proteinExistence type="inferred from homology"/>
<dbReference type="EMBL" id="CP036526">
    <property type="protein sequence ID" value="QDT11136.1"/>
    <property type="molecule type" value="Genomic_DNA"/>
</dbReference>